<dbReference type="InterPro" id="IPR000182">
    <property type="entry name" value="GNAT_dom"/>
</dbReference>
<dbReference type="EMBL" id="FNJU01000003">
    <property type="protein sequence ID" value="SDP44226.1"/>
    <property type="molecule type" value="Genomic_DNA"/>
</dbReference>
<protein>
    <recommendedName>
        <fullName evidence="1">N-acetyltransferase domain-containing protein</fullName>
    </recommendedName>
</protein>
<reference evidence="3" key="1">
    <citation type="submission" date="2016-10" db="EMBL/GenBank/DDBJ databases">
        <authorList>
            <person name="Varghese N."/>
            <person name="Submissions S."/>
        </authorList>
    </citation>
    <scope>NUCLEOTIDE SEQUENCE [LARGE SCALE GENOMIC DNA]</scope>
    <source>
        <strain evidence="3">IBRC-M10078</strain>
    </source>
</reference>
<name>A0A1H0SSK8_9BACI</name>
<dbReference type="RefSeq" id="WP_090851583.1">
    <property type="nucleotide sequence ID" value="NZ_FNJU01000003.1"/>
</dbReference>
<dbReference type="Proteomes" id="UP000199159">
    <property type="component" value="Unassembled WGS sequence"/>
</dbReference>
<evidence type="ECO:0000313" key="2">
    <source>
        <dbReference type="EMBL" id="SDP44226.1"/>
    </source>
</evidence>
<organism evidence="2 3">
    <name type="scientific">Litchfieldia salsa</name>
    <dbReference type="NCBI Taxonomy" id="930152"/>
    <lineage>
        <taxon>Bacteria</taxon>
        <taxon>Bacillati</taxon>
        <taxon>Bacillota</taxon>
        <taxon>Bacilli</taxon>
        <taxon>Bacillales</taxon>
        <taxon>Bacillaceae</taxon>
        <taxon>Litchfieldia</taxon>
    </lineage>
</organism>
<dbReference type="InterPro" id="IPR016181">
    <property type="entry name" value="Acyl_CoA_acyltransferase"/>
</dbReference>
<accession>A0A1H0SSK8</accession>
<dbReference type="Gene3D" id="3.40.630.30">
    <property type="match status" value="1"/>
</dbReference>
<feature type="domain" description="N-acetyltransferase" evidence="1">
    <location>
        <begin position="131"/>
        <end position="271"/>
    </location>
</feature>
<keyword evidence="3" id="KW-1185">Reference proteome</keyword>
<evidence type="ECO:0000313" key="3">
    <source>
        <dbReference type="Proteomes" id="UP000199159"/>
    </source>
</evidence>
<dbReference type="AlphaFoldDB" id="A0A1H0SSK8"/>
<dbReference type="OrthoDB" id="248489at2"/>
<sequence length="271" mass="31044">MIRKLKKDDHELVFSLIGHKPAENLFIIGDIEAYGYDSNFQEIWGQFQDDKLIAVLLRYDQNYIPFSEQHYDVKGFSEIINRNPERVELSGLKHLIEPLQGLINRDVRKHSETYYAKCAGLSYEIDEERIKRANYLQPSEYHENVEMLRAIPEFANGNFSVEARERAENFKTGRTCIVRNEQGTMVASASTTAENSQSAMVVGVGTRPGFERRGYATLCMEKLCSDLLAEGKSLCLFYENPAAGKIYKRLGFTDIGLWTMIRFEADNRVSV</sequence>
<dbReference type="Pfam" id="PF12746">
    <property type="entry name" value="GNAT_acetyltran"/>
    <property type="match status" value="1"/>
</dbReference>
<dbReference type="PROSITE" id="PS51186">
    <property type="entry name" value="GNAT"/>
    <property type="match status" value="1"/>
</dbReference>
<dbReference type="SUPFAM" id="SSF55729">
    <property type="entry name" value="Acyl-CoA N-acyltransferases (Nat)"/>
    <property type="match status" value="1"/>
</dbReference>
<evidence type="ECO:0000259" key="1">
    <source>
        <dbReference type="PROSITE" id="PS51186"/>
    </source>
</evidence>
<gene>
    <name evidence="2" type="ORF">SAMN05216565_10376</name>
</gene>
<dbReference type="InterPro" id="IPR027365">
    <property type="entry name" value="GNAT_acetyltra_YdfB-like"/>
</dbReference>
<proteinExistence type="predicted"/>
<dbReference type="STRING" id="930152.SAMN05216565_10376"/>
<dbReference type="GO" id="GO:0016747">
    <property type="term" value="F:acyltransferase activity, transferring groups other than amino-acyl groups"/>
    <property type="evidence" value="ECO:0007669"/>
    <property type="project" value="InterPro"/>
</dbReference>